<organism evidence="2 3">
    <name type="scientific">Thalassiosira oceanica</name>
    <name type="common">Marine diatom</name>
    <dbReference type="NCBI Taxonomy" id="159749"/>
    <lineage>
        <taxon>Eukaryota</taxon>
        <taxon>Sar</taxon>
        <taxon>Stramenopiles</taxon>
        <taxon>Ochrophyta</taxon>
        <taxon>Bacillariophyta</taxon>
        <taxon>Coscinodiscophyceae</taxon>
        <taxon>Thalassiosirophycidae</taxon>
        <taxon>Thalassiosirales</taxon>
        <taxon>Thalassiosiraceae</taxon>
        <taxon>Thalassiosira</taxon>
    </lineage>
</organism>
<feature type="compositionally biased region" description="Low complexity" evidence="1">
    <location>
        <begin position="171"/>
        <end position="186"/>
    </location>
</feature>
<evidence type="ECO:0000313" key="2">
    <source>
        <dbReference type="EMBL" id="EJK65705.1"/>
    </source>
</evidence>
<evidence type="ECO:0000313" key="3">
    <source>
        <dbReference type="Proteomes" id="UP000266841"/>
    </source>
</evidence>
<feature type="compositionally biased region" description="Low complexity" evidence="1">
    <location>
        <begin position="92"/>
        <end position="109"/>
    </location>
</feature>
<evidence type="ECO:0000256" key="1">
    <source>
        <dbReference type="SAM" id="MobiDB-lite"/>
    </source>
</evidence>
<feature type="region of interest" description="Disordered" evidence="1">
    <location>
        <begin position="78"/>
        <end position="112"/>
    </location>
</feature>
<feature type="region of interest" description="Disordered" evidence="1">
    <location>
        <begin position="1"/>
        <end position="35"/>
    </location>
</feature>
<dbReference type="Proteomes" id="UP000266841">
    <property type="component" value="Unassembled WGS sequence"/>
</dbReference>
<reference evidence="2 3" key="1">
    <citation type="journal article" date="2012" name="Genome Biol.">
        <title>Genome and low-iron response of an oceanic diatom adapted to chronic iron limitation.</title>
        <authorList>
            <person name="Lommer M."/>
            <person name="Specht M."/>
            <person name="Roy A.S."/>
            <person name="Kraemer L."/>
            <person name="Andreson R."/>
            <person name="Gutowska M.A."/>
            <person name="Wolf J."/>
            <person name="Bergner S.V."/>
            <person name="Schilhabel M.B."/>
            <person name="Klostermeier U.C."/>
            <person name="Beiko R.G."/>
            <person name="Rosenstiel P."/>
            <person name="Hippler M."/>
            <person name="Laroche J."/>
        </authorList>
    </citation>
    <scope>NUCLEOTIDE SEQUENCE [LARGE SCALE GENOMIC DNA]</scope>
    <source>
        <strain evidence="2 3">CCMP1005</strain>
    </source>
</reference>
<sequence length="211" mass="21172">MSSATLLTASELMAPGNHQGHPGSRADASGHYSPASLSQYGGVTEPPAFANSTAHHTSSAFHRPTHHRVFDEASMAGLSVSAPRGPGGGSLSSGHPQGHSQGHFGQSSGVISAGSDGRCDSVFVTPSATEGRATSVLMAQGSVFGHMSGHSGHTSTGRSGHMSGLSGHVNGSLSGHMSGLSGHMSGRPVESPLDLGGPAPQSLDEANYMRA</sequence>
<keyword evidence="3" id="KW-1185">Reference proteome</keyword>
<protein>
    <submittedName>
        <fullName evidence="2">Uncharacterized protein</fullName>
    </submittedName>
</protein>
<comment type="caution">
    <text evidence="2">The sequence shown here is derived from an EMBL/GenBank/DDBJ whole genome shotgun (WGS) entry which is preliminary data.</text>
</comment>
<dbReference type="EMBL" id="AGNL01015552">
    <property type="protein sequence ID" value="EJK65705.1"/>
    <property type="molecule type" value="Genomic_DNA"/>
</dbReference>
<feature type="region of interest" description="Disordered" evidence="1">
    <location>
        <begin position="145"/>
        <end position="211"/>
    </location>
</feature>
<feature type="compositionally biased region" description="Low complexity" evidence="1">
    <location>
        <begin position="145"/>
        <end position="164"/>
    </location>
</feature>
<dbReference type="AlphaFoldDB" id="K0SK98"/>
<proteinExistence type="predicted"/>
<name>K0SK98_THAOC</name>
<accession>K0SK98</accession>
<gene>
    <name evidence="2" type="ORF">THAOC_13409</name>
</gene>